<keyword evidence="10" id="KW-1185">Reference proteome</keyword>
<dbReference type="InterPro" id="IPR027417">
    <property type="entry name" value="P-loop_NTPase"/>
</dbReference>
<dbReference type="InterPro" id="IPR050905">
    <property type="entry name" value="Plant_NBS-LRR"/>
</dbReference>
<dbReference type="InParanoid" id="A0A2G5CS26"/>
<dbReference type="InterPro" id="IPR057135">
    <property type="entry name" value="At4g27190-like_LRR"/>
</dbReference>
<dbReference type="InterPro" id="IPR042197">
    <property type="entry name" value="Apaf_helical"/>
</dbReference>
<dbReference type="SUPFAM" id="SSF52540">
    <property type="entry name" value="P-loop containing nucleoside triphosphate hydrolases"/>
    <property type="match status" value="1"/>
</dbReference>
<gene>
    <name evidence="9" type="ORF">AQUCO_03900179v1</name>
</gene>
<dbReference type="InterPro" id="IPR032675">
    <property type="entry name" value="LRR_dom_sf"/>
</dbReference>
<evidence type="ECO:0000259" key="6">
    <source>
        <dbReference type="Pfam" id="PF00931"/>
    </source>
</evidence>
<dbReference type="Pfam" id="PF23559">
    <property type="entry name" value="WHD_DRP"/>
    <property type="match status" value="1"/>
</dbReference>
<evidence type="ECO:0000259" key="8">
    <source>
        <dbReference type="Pfam" id="PF23559"/>
    </source>
</evidence>
<dbReference type="FunCoup" id="A0A2G5CS26">
    <property type="interactions" value="1258"/>
</dbReference>
<evidence type="ECO:0000256" key="1">
    <source>
        <dbReference type="ARBA" id="ARBA00008894"/>
    </source>
</evidence>
<dbReference type="InterPro" id="IPR002182">
    <property type="entry name" value="NB-ARC"/>
</dbReference>
<dbReference type="PRINTS" id="PR00364">
    <property type="entry name" value="DISEASERSIST"/>
</dbReference>
<protein>
    <submittedName>
        <fullName evidence="9">Uncharacterized protein</fullName>
    </submittedName>
</protein>
<feature type="domain" description="Disease resistance protein At4g27190-like leucine-rich repeats" evidence="7">
    <location>
        <begin position="758"/>
        <end position="840"/>
    </location>
</feature>
<dbReference type="Gene3D" id="1.10.10.10">
    <property type="entry name" value="Winged helix-like DNA-binding domain superfamily/Winged helix DNA-binding domain"/>
    <property type="match status" value="1"/>
</dbReference>
<dbReference type="Gene3D" id="1.10.8.430">
    <property type="entry name" value="Helical domain of apoptotic protease-activating factors"/>
    <property type="match status" value="1"/>
</dbReference>
<dbReference type="Gene3D" id="3.40.50.300">
    <property type="entry name" value="P-loop containing nucleotide triphosphate hydrolases"/>
    <property type="match status" value="1"/>
</dbReference>
<evidence type="ECO:0000313" key="10">
    <source>
        <dbReference type="Proteomes" id="UP000230069"/>
    </source>
</evidence>
<proteinExistence type="inferred from homology"/>
<organism evidence="9 10">
    <name type="scientific">Aquilegia coerulea</name>
    <name type="common">Rocky mountain columbine</name>
    <dbReference type="NCBI Taxonomy" id="218851"/>
    <lineage>
        <taxon>Eukaryota</taxon>
        <taxon>Viridiplantae</taxon>
        <taxon>Streptophyta</taxon>
        <taxon>Embryophyta</taxon>
        <taxon>Tracheophyta</taxon>
        <taxon>Spermatophyta</taxon>
        <taxon>Magnoliopsida</taxon>
        <taxon>Ranunculales</taxon>
        <taxon>Ranunculaceae</taxon>
        <taxon>Thalictroideae</taxon>
        <taxon>Aquilegia</taxon>
    </lineage>
</organism>
<evidence type="ECO:0000313" key="9">
    <source>
        <dbReference type="EMBL" id="PIA34092.1"/>
    </source>
</evidence>
<dbReference type="GO" id="GO:0006952">
    <property type="term" value="P:defense response"/>
    <property type="evidence" value="ECO:0007669"/>
    <property type="project" value="UniProtKB-KW"/>
</dbReference>
<dbReference type="GO" id="GO:0005524">
    <property type="term" value="F:ATP binding"/>
    <property type="evidence" value="ECO:0007669"/>
    <property type="project" value="UniProtKB-KW"/>
</dbReference>
<dbReference type="FunFam" id="1.10.10.10:FF:000322">
    <property type="entry name" value="Probable disease resistance protein At1g63360"/>
    <property type="match status" value="1"/>
</dbReference>
<dbReference type="EMBL" id="KZ305056">
    <property type="protein sequence ID" value="PIA34092.1"/>
    <property type="molecule type" value="Genomic_DNA"/>
</dbReference>
<keyword evidence="4" id="KW-0067">ATP-binding</keyword>
<dbReference type="FunFam" id="3.40.50.300:FF:001091">
    <property type="entry name" value="Probable disease resistance protein At1g61300"/>
    <property type="match status" value="1"/>
</dbReference>
<dbReference type="Proteomes" id="UP000230069">
    <property type="component" value="Unassembled WGS sequence"/>
</dbReference>
<keyword evidence="2" id="KW-0677">Repeat</keyword>
<dbReference type="OrthoDB" id="664960at2759"/>
<dbReference type="Gene3D" id="3.80.10.10">
    <property type="entry name" value="Ribonuclease Inhibitor"/>
    <property type="match status" value="2"/>
</dbReference>
<dbReference type="SUPFAM" id="SSF52058">
    <property type="entry name" value="L domain-like"/>
    <property type="match status" value="1"/>
</dbReference>
<accession>A0A2G5CS26</accession>
<feature type="coiled-coil region" evidence="5">
    <location>
        <begin position="4"/>
        <end position="38"/>
    </location>
</feature>
<dbReference type="AlphaFoldDB" id="A0A2G5CS26"/>
<dbReference type="GO" id="GO:0043531">
    <property type="term" value="F:ADP binding"/>
    <property type="evidence" value="ECO:0007669"/>
    <property type="project" value="InterPro"/>
</dbReference>
<dbReference type="STRING" id="218851.A0A2G5CS26"/>
<dbReference type="FunFam" id="1.10.8.430:FF:000003">
    <property type="entry name" value="Probable disease resistance protein At5g66910"/>
    <property type="match status" value="1"/>
</dbReference>
<dbReference type="Pfam" id="PF00931">
    <property type="entry name" value="NB-ARC"/>
    <property type="match status" value="1"/>
</dbReference>
<feature type="domain" description="Disease resistance protein At4g27190-like leucine-rich repeats" evidence="7">
    <location>
        <begin position="640"/>
        <end position="755"/>
    </location>
</feature>
<name>A0A2G5CS26_AQUCA</name>
<dbReference type="PANTHER" id="PTHR33463:SF204">
    <property type="entry name" value="NB-ARC DOMAIN-CONTAINING PROTEIN"/>
    <property type="match status" value="1"/>
</dbReference>
<keyword evidence="3" id="KW-0611">Plant defense</keyword>
<keyword evidence="5" id="KW-0175">Coiled coil</keyword>
<evidence type="ECO:0000256" key="4">
    <source>
        <dbReference type="ARBA" id="ARBA00022840"/>
    </source>
</evidence>
<dbReference type="Pfam" id="PF23247">
    <property type="entry name" value="LRR_RPS2"/>
    <property type="match status" value="2"/>
</dbReference>
<evidence type="ECO:0000256" key="2">
    <source>
        <dbReference type="ARBA" id="ARBA00022737"/>
    </source>
</evidence>
<feature type="domain" description="Disease resistance protein winged helix" evidence="8">
    <location>
        <begin position="396"/>
        <end position="464"/>
    </location>
</feature>
<feature type="domain" description="NB-ARC" evidence="6">
    <location>
        <begin position="149"/>
        <end position="310"/>
    </location>
</feature>
<evidence type="ECO:0000256" key="3">
    <source>
        <dbReference type="ARBA" id="ARBA00022821"/>
    </source>
</evidence>
<comment type="similarity">
    <text evidence="1">Belongs to the disease resistance NB-LRR family.</text>
</comment>
<dbReference type="InterPro" id="IPR058922">
    <property type="entry name" value="WHD_DRP"/>
</dbReference>
<keyword evidence="4" id="KW-0547">Nucleotide-binding</keyword>
<reference evidence="9 10" key="1">
    <citation type="submission" date="2017-09" db="EMBL/GenBank/DDBJ databases">
        <title>WGS assembly of Aquilegia coerulea Goldsmith.</title>
        <authorList>
            <person name="Hodges S."/>
            <person name="Kramer E."/>
            <person name="Nordborg M."/>
            <person name="Tomkins J."/>
            <person name="Borevitz J."/>
            <person name="Derieg N."/>
            <person name="Yan J."/>
            <person name="Mihaltcheva S."/>
            <person name="Hayes R.D."/>
            <person name="Rokhsar D."/>
        </authorList>
    </citation>
    <scope>NUCLEOTIDE SEQUENCE [LARGE SCALE GENOMIC DNA]</scope>
    <source>
        <strain evidence="10">cv. Goldsmith</strain>
    </source>
</reference>
<dbReference type="InterPro" id="IPR036388">
    <property type="entry name" value="WH-like_DNA-bd_sf"/>
</dbReference>
<evidence type="ECO:0000259" key="7">
    <source>
        <dbReference type="Pfam" id="PF23247"/>
    </source>
</evidence>
<sequence>MECSTKYLNYIRALEENLDQLKDKMTQLNELYNDVKNKVIVEEARLMKCTNQVAGWMKRVEDKRPEVDRTILEGTQQLERRCLNGCCPKNCWSSYKLGKKVVKKLLLVEELKRDGVFEIVAENPPCPPVQELPENFTIGLDSEFKNALSLLRKDDIQVLGLYGVGGVGKTTLLKKINNNFQERNNDYDVIIWVLISSEVKMGVVQETIRERLGLNPWSHSVPSSSRASHIHTALKKKKFLILLDDVWEELDLQSIGIPLPSVENKSKIVLSTRSLDVCGAMGANKTIEVKSLNKEESWVLFQKKVGQQTLDADPQIPKLAETVAEKCHGLPLVLITIGASMASKTNPREWKRAISELNKSVAKFPSIEKRVFHLLKFSYDKLPSATDQVCFLFCALYPEDYSIYIPFLINKWIGAGYIGGFEDFEEALNIGHGIIGTLKRTCLLENVDDNGERVKMHDVIRELALWITGRDEGKVIVKSGYNLKEFPINDLNPTVVQTISLMHTGITHLEKLPSCPNLSTFFAPNEDLNHINDDFFLSMPNLKFLDLSLSFNKITKLPTSIRELSELKYLCLLGREVSIPRGMIMNFSNMEFLELDVLKSDDSSEEFFEFEEFRCLKKLKCLVISISDFKDLERLLSNPHLCNCLRNLGIENCKEITSPTLSASSSSSSSHLSLGLLQKLQFLRIRNCSEIKEWIFDCITNDDEPEIGLFESLETMVLYNLPKLIISWDARNLHCTHFRKLHWVNLDGCHAMVNLTWLLLIPNLQTLYLQNCRSLQEIISSSEESGRGYPCDENTTFSNLKRLELFNLPNLQSICSHTSALSFPSLETIDVTYCPKLRRLPLDSNSAKNTLKMIKGEADWWDGLEWENETTKTHFATFL</sequence>
<evidence type="ECO:0000256" key="5">
    <source>
        <dbReference type="SAM" id="Coils"/>
    </source>
</evidence>
<dbReference type="PANTHER" id="PTHR33463">
    <property type="entry name" value="NB-ARC DOMAIN-CONTAINING PROTEIN-RELATED"/>
    <property type="match status" value="1"/>
</dbReference>